<name>H0QU80_ARTG1</name>
<evidence type="ECO:0000256" key="1">
    <source>
        <dbReference type="SAM" id="MobiDB-lite"/>
    </source>
</evidence>
<organism evidence="2 3">
    <name type="scientific">Arthrobacter globiformis (strain ATCC 8010 / DSM 20124 / JCM 1332 / NBRC 12137 / NCIMB 8907 / NRRL B-2979 / 168)</name>
    <dbReference type="NCBI Taxonomy" id="1077972"/>
    <lineage>
        <taxon>Bacteria</taxon>
        <taxon>Bacillati</taxon>
        <taxon>Actinomycetota</taxon>
        <taxon>Actinomycetes</taxon>
        <taxon>Micrococcales</taxon>
        <taxon>Micrococcaceae</taxon>
        <taxon>Arthrobacter</taxon>
    </lineage>
</organism>
<accession>H0QU80</accession>
<keyword evidence="3" id="KW-1185">Reference proteome</keyword>
<dbReference type="OrthoDB" id="4945791at2"/>
<dbReference type="EMBL" id="BAEG01000118">
    <property type="protein sequence ID" value="GAB16381.1"/>
    <property type="molecule type" value="Genomic_DNA"/>
</dbReference>
<protein>
    <submittedName>
        <fullName evidence="2">Uncharacterized protein</fullName>
    </submittedName>
</protein>
<reference evidence="2 3" key="1">
    <citation type="submission" date="2011-12" db="EMBL/GenBank/DDBJ databases">
        <title>Whole genome shotgun sequence of Arthrobacter globiformis NBRC 12137.</title>
        <authorList>
            <person name="Miyazawa S."/>
            <person name="Hosoyama A."/>
            <person name="Tsuchikane K."/>
            <person name="Katsumata H."/>
            <person name="Yamazaki S."/>
            <person name="Fujita N."/>
        </authorList>
    </citation>
    <scope>NUCLEOTIDE SEQUENCE [LARGE SCALE GENOMIC DNA]</scope>
    <source>
        <strain evidence="2 3">NBRC 12137</strain>
    </source>
</reference>
<sequence length="151" mass="16166">MDASAPTPAEHERLRTAADPGRSAEEALELFCSDSLRSIDRTVMRAQVIELILDILATTDVKSEARHRLLQHLASHPGSPEQALLCHLSENACLPPVTDGSSLPAADYFPAGGDYFAAGAAEGPMEGTKDTVDGPKPTWLPAPLRNLLRLD</sequence>
<dbReference type="AlphaFoldDB" id="H0QU80"/>
<comment type="caution">
    <text evidence="2">The sequence shown here is derived from an EMBL/GenBank/DDBJ whole genome shotgun (WGS) entry which is preliminary data.</text>
</comment>
<evidence type="ECO:0000313" key="3">
    <source>
        <dbReference type="Proteomes" id="UP000003828"/>
    </source>
</evidence>
<gene>
    <name evidence="2" type="ORF">ARGLB_118_00450</name>
</gene>
<dbReference type="Proteomes" id="UP000003828">
    <property type="component" value="Unassembled WGS sequence"/>
</dbReference>
<dbReference type="RefSeq" id="WP_003806372.1">
    <property type="nucleotide sequence ID" value="NZ_BAEG01000118.1"/>
</dbReference>
<evidence type="ECO:0000313" key="2">
    <source>
        <dbReference type="EMBL" id="GAB16381.1"/>
    </source>
</evidence>
<feature type="region of interest" description="Disordered" evidence="1">
    <location>
        <begin position="1"/>
        <end position="21"/>
    </location>
</feature>
<proteinExistence type="predicted"/>